<organism evidence="7 8">
    <name type="scientific">Mycoplasmopsis felifaucium</name>
    <dbReference type="NCBI Taxonomy" id="35768"/>
    <lineage>
        <taxon>Bacteria</taxon>
        <taxon>Bacillati</taxon>
        <taxon>Mycoplasmatota</taxon>
        <taxon>Mycoplasmoidales</taxon>
        <taxon>Metamycoplasmataceae</taxon>
        <taxon>Mycoplasmopsis</taxon>
    </lineage>
</organism>
<dbReference type="InterPro" id="IPR006140">
    <property type="entry name" value="D-isomer_DH_NAD-bd"/>
</dbReference>
<dbReference type="CDD" id="cd12183">
    <property type="entry name" value="LDH_like_2"/>
    <property type="match status" value="1"/>
</dbReference>
<dbReference type="GO" id="GO:0008720">
    <property type="term" value="F:D-lactate dehydrogenase (NAD+) activity"/>
    <property type="evidence" value="ECO:0007669"/>
    <property type="project" value="UniProtKB-EC"/>
</dbReference>
<feature type="domain" description="D-isomer specific 2-hydroxyacid dehydrogenase NAD-binding" evidence="6">
    <location>
        <begin position="110"/>
        <end position="304"/>
    </location>
</feature>
<dbReference type="PANTHER" id="PTHR43026">
    <property type="entry name" value="2-HYDROXYACID DEHYDROGENASE HOMOLOG 1-RELATED"/>
    <property type="match status" value="1"/>
</dbReference>
<name>A0ABZ2RPM8_9BACT</name>
<accession>A0ABZ2RPM8</accession>
<dbReference type="Proteomes" id="UP001477443">
    <property type="component" value="Chromosome"/>
</dbReference>
<sequence>MKIAFFDAKEYDKKYFDLINNGRHEIVYFEENLNITNVSKTKGFDAVCGFVNTYGDKYILELLAKNNVKVWLQRSMGYNKVDLAKAEELGINVFRVPNYSAESVAEFAAALLMTLNRNISKAIQRVKNYNFSLDNLDGKAIYGSTVGVIGSGKIGQCFINIMKGMGAKILVFDTFCEANNPNLAKEMGFEFVPFTKLIKESDFISLHAPLLPSTKYIIDKDAVDLMKKGVIIINTARGELIDIKAALYGLENNIIRGLGCDVLDREEGRFYSDISKHAKEYEKIDPEWKELISNDNVIVTSHQAFLTDTALTQIAKITLDNADMAQNGDFSKALKLLDNGKVLNG</sequence>
<dbReference type="InterPro" id="IPR029753">
    <property type="entry name" value="D-isomer_DH_CS"/>
</dbReference>
<evidence type="ECO:0000313" key="7">
    <source>
        <dbReference type="EMBL" id="WXL28937.1"/>
    </source>
</evidence>
<dbReference type="Pfam" id="PF02826">
    <property type="entry name" value="2-Hacid_dh_C"/>
    <property type="match status" value="1"/>
</dbReference>
<protein>
    <submittedName>
        <fullName evidence="7">2-hydroxyacid dehydrogenase</fullName>
        <ecNumber evidence="7">1.1.1.28</ecNumber>
    </submittedName>
</protein>
<dbReference type="RefSeq" id="WP_338822501.1">
    <property type="nucleotide sequence ID" value="NZ_CP148067.1"/>
</dbReference>
<proteinExistence type="inferred from homology"/>
<dbReference type="SUPFAM" id="SSF51735">
    <property type="entry name" value="NAD(P)-binding Rossmann-fold domains"/>
    <property type="match status" value="1"/>
</dbReference>
<dbReference type="PANTHER" id="PTHR43026:SF1">
    <property type="entry name" value="2-HYDROXYACID DEHYDROGENASE HOMOLOG 1-RELATED"/>
    <property type="match status" value="1"/>
</dbReference>
<reference evidence="7" key="1">
    <citation type="submission" date="2024-03" db="EMBL/GenBank/DDBJ databases">
        <title>Complete genome sequence of Mycoplasma felifaucium Z921 isolated from the trachea of a cheetah.</title>
        <authorList>
            <person name="Spergser J."/>
        </authorList>
    </citation>
    <scope>NUCLEOTIDE SEQUENCE [LARGE SCALE GENOMIC DNA]</scope>
    <source>
        <strain evidence="7">Z921</strain>
    </source>
</reference>
<dbReference type="PROSITE" id="PS00671">
    <property type="entry name" value="D_2_HYDROXYACID_DH_3"/>
    <property type="match status" value="1"/>
</dbReference>
<evidence type="ECO:0000256" key="3">
    <source>
        <dbReference type="ARBA" id="ARBA00023027"/>
    </source>
</evidence>
<dbReference type="InterPro" id="IPR006139">
    <property type="entry name" value="D-isomer_2_OHA_DH_cat_dom"/>
</dbReference>
<dbReference type="PROSITE" id="PS00065">
    <property type="entry name" value="D_2_HYDROXYACID_DH_1"/>
    <property type="match status" value="1"/>
</dbReference>
<dbReference type="PROSITE" id="PS00670">
    <property type="entry name" value="D_2_HYDROXYACID_DH_2"/>
    <property type="match status" value="1"/>
</dbReference>
<evidence type="ECO:0000256" key="1">
    <source>
        <dbReference type="ARBA" id="ARBA00005854"/>
    </source>
</evidence>
<keyword evidence="2 4" id="KW-0560">Oxidoreductase</keyword>
<gene>
    <name evidence="7" type="ORF">WG617_02860</name>
</gene>
<dbReference type="EMBL" id="CP148067">
    <property type="protein sequence ID" value="WXL28937.1"/>
    <property type="molecule type" value="Genomic_DNA"/>
</dbReference>
<dbReference type="EC" id="1.1.1.28" evidence="7"/>
<dbReference type="InterPro" id="IPR036291">
    <property type="entry name" value="NAD(P)-bd_dom_sf"/>
</dbReference>
<dbReference type="Gene3D" id="3.40.50.720">
    <property type="entry name" value="NAD(P)-binding Rossmann-like Domain"/>
    <property type="match status" value="2"/>
</dbReference>
<comment type="similarity">
    <text evidence="1 4">Belongs to the D-isomer specific 2-hydroxyacid dehydrogenase family.</text>
</comment>
<dbReference type="InterPro" id="IPR029752">
    <property type="entry name" value="D-isomer_DH_CS1"/>
</dbReference>
<evidence type="ECO:0000313" key="8">
    <source>
        <dbReference type="Proteomes" id="UP001477443"/>
    </source>
</evidence>
<keyword evidence="3" id="KW-0520">NAD</keyword>
<evidence type="ECO:0000256" key="2">
    <source>
        <dbReference type="ARBA" id="ARBA00023002"/>
    </source>
</evidence>
<evidence type="ECO:0000259" key="5">
    <source>
        <dbReference type="Pfam" id="PF00389"/>
    </source>
</evidence>
<evidence type="ECO:0000259" key="6">
    <source>
        <dbReference type="Pfam" id="PF02826"/>
    </source>
</evidence>
<dbReference type="InterPro" id="IPR058205">
    <property type="entry name" value="D-LDH-like"/>
</dbReference>
<evidence type="ECO:0000256" key="4">
    <source>
        <dbReference type="RuleBase" id="RU003719"/>
    </source>
</evidence>
<dbReference type="SUPFAM" id="SSF52283">
    <property type="entry name" value="Formate/glycerate dehydrogenase catalytic domain-like"/>
    <property type="match status" value="1"/>
</dbReference>
<dbReference type="Pfam" id="PF00389">
    <property type="entry name" value="2-Hacid_dh"/>
    <property type="match status" value="1"/>
</dbReference>
<feature type="domain" description="D-isomer specific 2-hydroxyacid dehydrogenase catalytic" evidence="5">
    <location>
        <begin position="3"/>
        <end position="328"/>
    </location>
</feature>
<keyword evidence="8" id="KW-1185">Reference proteome</keyword>